<dbReference type="OrthoDB" id="687396at2759"/>
<protein>
    <recommendedName>
        <fullName evidence="3">C2 domain-containing protein</fullName>
    </recommendedName>
</protein>
<dbReference type="PANTHER" id="PTHR35503:SF2">
    <property type="entry name" value="OS04G0455700 PROTEIN"/>
    <property type="match status" value="1"/>
</dbReference>
<evidence type="ECO:0008006" key="3">
    <source>
        <dbReference type="Google" id="ProtNLM"/>
    </source>
</evidence>
<name>A0A9E7KK58_9LILI</name>
<sequence length="196" mass="21905">MSKCSETSHLGCEIKVGRLSNFDLDLPGNPFIRYYVFAGHRRRIRIDTKEVIPASNPCWDELATIECQGASDPVRELLEPHTVVFELRRRSRRTPLLGRFTGSKLLGMAEVAWKDVLASPGMSLKRCVRFASLSSEFYGLKPPCLSVEMKVEAVKALSNKQRSGRRPTVEGCACRSSERFGSEEDILLAAATLNAW</sequence>
<dbReference type="Proteomes" id="UP001055439">
    <property type="component" value="Chromosome 7"/>
</dbReference>
<dbReference type="AlphaFoldDB" id="A0A9E7KK58"/>
<keyword evidence="2" id="KW-1185">Reference proteome</keyword>
<proteinExistence type="predicted"/>
<gene>
    <name evidence="1" type="ORF">MUK42_12688</name>
</gene>
<organism evidence="1 2">
    <name type="scientific">Musa troglodytarum</name>
    <name type="common">fe'i banana</name>
    <dbReference type="NCBI Taxonomy" id="320322"/>
    <lineage>
        <taxon>Eukaryota</taxon>
        <taxon>Viridiplantae</taxon>
        <taxon>Streptophyta</taxon>
        <taxon>Embryophyta</taxon>
        <taxon>Tracheophyta</taxon>
        <taxon>Spermatophyta</taxon>
        <taxon>Magnoliopsida</taxon>
        <taxon>Liliopsida</taxon>
        <taxon>Zingiberales</taxon>
        <taxon>Musaceae</taxon>
        <taxon>Musa</taxon>
    </lineage>
</organism>
<reference evidence="1" key="1">
    <citation type="submission" date="2022-05" db="EMBL/GenBank/DDBJ databases">
        <title>The Musa troglodytarum L. genome provides insights into the mechanism of non-climacteric behaviour and enrichment of carotenoids.</title>
        <authorList>
            <person name="Wang J."/>
        </authorList>
    </citation>
    <scope>NUCLEOTIDE SEQUENCE</scope>
    <source>
        <tissue evidence="1">Leaf</tissue>
    </source>
</reference>
<evidence type="ECO:0000313" key="1">
    <source>
        <dbReference type="EMBL" id="URE21727.1"/>
    </source>
</evidence>
<dbReference type="PANTHER" id="PTHR35503">
    <property type="entry name" value="OSJNBA0006M15.15 PROTEIN"/>
    <property type="match status" value="1"/>
</dbReference>
<evidence type="ECO:0000313" key="2">
    <source>
        <dbReference type="Proteomes" id="UP001055439"/>
    </source>
</evidence>
<accession>A0A9E7KK58</accession>
<dbReference type="EMBL" id="CP097509">
    <property type="protein sequence ID" value="URE21727.1"/>
    <property type="molecule type" value="Genomic_DNA"/>
</dbReference>